<evidence type="ECO:0000313" key="3">
    <source>
        <dbReference type="Proteomes" id="UP000366872"/>
    </source>
</evidence>
<dbReference type="Proteomes" id="UP000366872">
    <property type="component" value="Unassembled WGS sequence"/>
</dbReference>
<name>A0A6C2UAM5_PONDE</name>
<evidence type="ECO:0000313" key="2">
    <source>
        <dbReference type="EMBL" id="VGO16571.1"/>
    </source>
</evidence>
<accession>A0A6C2UAM5</accession>
<organism evidence="2 3">
    <name type="scientific">Pontiella desulfatans</name>
    <dbReference type="NCBI Taxonomy" id="2750659"/>
    <lineage>
        <taxon>Bacteria</taxon>
        <taxon>Pseudomonadati</taxon>
        <taxon>Kiritimatiellota</taxon>
        <taxon>Kiritimatiellia</taxon>
        <taxon>Kiritimatiellales</taxon>
        <taxon>Pontiellaceae</taxon>
        <taxon>Pontiella</taxon>
    </lineage>
</organism>
<sequence length="173" mass="20562">MKLFLTIMALLVSTKVSSCLYPHNVTLENIQNLPIIAFFDEIDGEVYCDLYLRNTDNLLGLDVVEVSVRREADETVFFCELHPEEDEFYRLHKLIFIIDKEMIRHSWISIEAKSEDLSPENEVMHSCRFTYHVPLNVMYEYSKNNDDDQRYPLLMKLKEKSYITNRKQLPNHH</sequence>
<feature type="signal peptide" evidence="1">
    <location>
        <begin position="1"/>
        <end position="18"/>
    </location>
</feature>
<dbReference type="EMBL" id="CAAHFG010000003">
    <property type="protein sequence ID" value="VGO16571.1"/>
    <property type="molecule type" value="Genomic_DNA"/>
</dbReference>
<keyword evidence="1" id="KW-0732">Signal</keyword>
<proteinExistence type="predicted"/>
<gene>
    <name evidence="2" type="ORF">PDESU_05162</name>
</gene>
<dbReference type="AlphaFoldDB" id="A0A6C2UAM5"/>
<dbReference type="RefSeq" id="WP_136082063.1">
    <property type="nucleotide sequence ID" value="NZ_CAAHFG010000003.1"/>
</dbReference>
<protein>
    <submittedName>
        <fullName evidence="2">Uncharacterized protein</fullName>
    </submittedName>
</protein>
<reference evidence="2 3" key="1">
    <citation type="submission" date="2019-04" db="EMBL/GenBank/DDBJ databases">
        <authorList>
            <person name="Van Vliet M D."/>
        </authorList>
    </citation>
    <scope>NUCLEOTIDE SEQUENCE [LARGE SCALE GENOMIC DNA]</scope>
    <source>
        <strain evidence="2 3">F1</strain>
    </source>
</reference>
<feature type="chain" id="PRO_5025603674" evidence="1">
    <location>
        <begin position="19"/>
        <end position="173"/>
    </location>
</feature>
<evidence type="ECO:0000256" key="1">
    <source>
        <dbReference type="SAM" id="SignalP"/>
    </source>
</evidence>
<keyword evidence="3" id="KW-1185">Reference proteome</keyword>